<dbReference type="FunFam" id="3.10.20.90:FF:000015">
    <property type="entry name" value="B-Raf proto-oncogene serine/threonine-protein kinase"/>
    <property type="match status" value="1"/>
</dbReference>
<dbReference type="SMART" id="SM00455">
    <property type="entry name" value="RBD"/>
    <property type="match status" value="1"/>
</dbReference>
<sequence>MSYGLVLSLSLRTSSFTMNILQWCKMESSPGLQNWNPTHYQSRISINGSAHRGRTSPSLNLTGEIRSHDHQLGKVITMADSTDTVQRRVCSKPALILPSDNPVMDQDDYKSKEKELESILQHMVLARKNIEELMGKFEKQIKPSTVIVEEYEALTEELFQLQYREQELREEMSNGHATSSSNSPLSDQEVFVNVSEDSGYRSLEPPERHLKTKHPPKSPNAPVRAYLPNKQRTSVLAKQGTSLRDALSKAMKMRELTPEMCVVYKCNDDKKTQISWDTDMMYLSGGEITVELSDKFLVPSSISHNFVRKTFFSLVFCDSCQKLLFHSFRCQTCGYKFHQRLCQQASMMGENMYRVLLGMAEGKDDSRKNAEDGSYGGKWTRMNRRSQPQLPLLHLIRNRGKSHASVYPGRGPPPLPTSVSTLSTLIQVKMERDANNAIEDKNRKAFIKEVCAVLLTVGCSLSSDQ</sequence>
<name>A0A2G8K727_STIJA</name>
<dbReference type="STRING" id="307972.A0A2G8K727"/>
<dbReference type="GO" id="GO:0007165">
    <property type="term" value="P:signal transduction"/>
    <property type="evidence" value="ECO:0007669"/>
    <property type="project" value="InterPro"/>
</dbReference>
<feature type="region of interest" description="Disordered" evidence="3">
    <location>
        <begin position="198"/>
        <end position="224"/>
    </location>
</feature>
<dbReference type="GO" id="GO:0016301">
    <property type="term" value="F:kinase activity"/>
    <property type="evidence" value="ECO:0007669"/>
    <property type="project" value="UniProtKB-KW"/>
</dbReference>
<evidence type="ECO:0000259" key="5">
    <source>
        <dbReference type="PROSITE" id="PS50898"/>
    </source>
</evidence>
<dbReference type="AlphaFoldDB" id="A0A2G8K727"/>
<dbReference type="PROSITE" id="PS50081">
    <property type="entry name" value="ZF_DAG_PE_2"/>
    <property type="match status" value="1"/>
</dbReference>
<evidence type="ECO:0000313" key="7">
    <source>
        <dbReference type="Proteomes" id="UP000230750"/>
    </source>
</evidence>
<evidence type="ECO:0000256" key="2">
    <source>
        <dbReference type="ARBA" id="ARBA00022833"/>
    </source>
</evidence>
<dbReference type="OrthoDB" id="774951at2759"/>
<dbReference type="Pfam" id="PF00130">
    <property type="entry name" value="C1_1"/>
    <property type="match status" value="1"/>
</dbReference>
<dbReference type="Gene3D" id="3.30.60.20">
    <property type="match status" value="1"/>
</dbReference>
<dbReference type="InterPro" id="IPR002219">
    <property type="entry name" value="PKC_DAG/PE"/>
</dbReference>
<reference evidence="6 7" key="1">
    <citation type="journal article" date="2017" name="PLoS Biol.">
        <title>The sea cucumber genome provides insights into morphological evolution and visceral regeneration.</title>
        <authorList>
            <person name="Zhang X."/>
            <person name="Sun L."/>
            <person name="Yuan J."/>
            <person name="Sun Y."/>
            <person name="Gao Y."/>
            <person name="Zhang L."/>
            <person name="Li S."/>
            <person name="Dai H."/>
            <person name="Hamel J.F."/>
            <person name="Liu C."/>
            <person name="Yu Y."/>
            <person name="Liu S."/>
            <person name="Lin W."/>
            <person name="Guo K."/>
            <person name="Jin S."/>
            <person name="Xu P."/>
            <person name="Storey K.B."/>
            <person name="Huan P."/>
            <person name="Zhang T."/>
            <person name="Zhou Y."/>
            <person name="Zhang J."/>
            <person name="Lin C."/>
            <person name="Li X."/>
            <person name="Xing L."/>
            <person name="Huo D."/>
            <person name="Sun M."/>
            <person name="Wang L."/>
            <person name="Mercier A."/>
            <person name="Li F."/>
            <person name="Yang H."/>
            <person name="Xiang J."/>
        </authorList>
    </citation>
    <scope>NUCLEOTIDE SEQUENCE [LARGE SCALE GENOMIC DNA]</scope>
    <source>
        <strain evidence="6">Shaxun</strain>
        <tissue evidence="6">Muscle</tissue>
    </source>
</reference>
<feature type="domain" description="RBD" evidence="5">
    <location>
        <begin position="221"/>
        <end position="293"/>
    </location>
</feature>
<gene>
    <name evidence="6" type="ORF">BSL78_19312</name>
</gene>
<evidence type="ECO:0000259" key="4">
    <source>
        <dbReference type="PROSITE" id="PS50081"/>
    </source>
</evidence>
<evidence type="ECO:0000256" key="3">
    <source>
        <dbReference type="SAM" id="MobiDB-lite"/>
    </source>
</evidence>
<accession>A0A2G8K727</accession>
<proteinExistence type="predicted"/>
<dbReference type="Gene3D" id="3.10.20.90">
    <property type="entry name" value="Phosphatidylinositol 3-kinase Catalytic Subunit, Chain A, domain 1"/>
    <property type="match status" value="1"/>
</dbReference>
<dbReference type="Proteomes" id="UP000230750">
    <property type="component" value="Unassembled WGS sequence"/>
</dbReference>
<feature type="domain" description="Phorbol-ester/DAG-type" evidence="4">
    <location>
        <begin position="303"/>
        <end position="349"/>
    </location>
</feature>
<keyword evidence="1" id="KW-0479">Metal-binding</keyword>
<dbReference type="SUPFAM" id="SSF54236">
    <property type="entry name" value="Ubiquitin-like"/>
    <property type="match status" value="1"/>
</dbReference>
<dbReference type="Pfam" id="PF02196">
    <property type="entry name" value="RBD"/>
    <property type="match status" value="1"/>
</dbReference>
<comment type="caution">
    <text evidence="6">The sequence shown here is derived from an EMBL/GenBank/DDBJ whole genome shotgun (WGS) entry which is preliminary data.</text>
</comment>
<dbReference type="CDD" id="cd01816">
    <property type="entry name" value="RBD_RAF"/>
    <property type="match status" value="1"/>
</dbReference>
<keyword evidence="6" id="KW-0418">Kinase</keyword>
<dbReference type="InterPro" id="IPR003116">
    <property type="entry name" value="RBD_dom"/>
</dbReference>
<dbReference type="CDD" id="cd20811">
    <property type="entry name" value="C1_Raf"/>
    <property type="match status" value="1"/>
</dbReference>
<dbReference type="GO" id="GO:0046872">
    <property type="term" value="F:metal ion binding"/>
    <property type="evidence" value="ECO:0007669"/>
    <property type="project" value="UniProtKB-KW"/>
</dbReference>
<dbReference type="InterPro" id="IPR029071">
    <property type="entry name" value="Ubiquitin-like_domsf"/>
</dbReference>
<keyword evidence="2" id="KW-0862">Zinc</keyword>
<keyword evidence="6" id="KW-0808">Transferase</keyword>
<dbReference type="SUPFAM" id="SSF57889">
    <property type="entry name" value="Cysteine-rich domain"/>
    <property type="match status" value="1"/>
</dbReference>
<keyword evidence="7" id="KW-1185">Reference proteome</keyword>
<evidence type="ECO:0000256" key="1">
    <source>
        <dbReference type="ARBA" id="ARBA00022723"/>
    </source>
</evidence>
<evidence type="ECO:0000313" key="6">
    <source>
        <dbReference type="EMBL" id="PIK43827.1"/>
    </source>
</evidence>
<dbReference type="InterPro" id="IPR046349">
    <property type="entry name" value="C1-like_sf"/>
</dbReference>
<protein>
    <submittedName>
        <fullName evidence="6">Putative serine/threonine-protein kinase A-Raf isoform X2</fullName>
    </submittedName>
</protein>
<organism evidence="6 7">
    <name type="scientific">Stichopus japonicus</name>
    <name type="common">Sea cucumber</name>
    <dbReference type="NCBI Taxonomy" id="307972"/>
    <lineage>
        <taxon>Eukaryota</taxon>
        <taxon>Metazoa</taxon>
        <taxon>Echinodermata</taxon>
        <taxon>Eleutherozoa</taxon>
        <taxon>Echinozoa</taxon>
        <taxon>Holothuroidea</taxon>
        <taxon>Aspidochirotacea</taxon>
        <taxon>Aspidochirotida</taxon>
        <taxon>Stichopodidae</taxon>
        <taxon>Apostichopus</taxon>
    </lineage>
</organism>
<dbReference type="PROSITE" id="PS50898">
    <property type="entry name" value="RBD"/>
    <property type="match status" value="1"/>
</dbReference>
<dbReference type="EMBL" id="MRZV01000822">
    <property type="protein sequence ID" value="PIK43827.1"/>
    <property type="molecule type" value="Genomic_DNA"/>
</dbReference>